<evidence type="ECO:0000256" key="3">
    <source>
        <dbReference type="PROSITE-ProRule" id="PRU00284"/>
    </source>
</evidence>
<accession>A0A1M5UBP6</accession>
<comment type="similarity">
    <text evidence="2">Belongs to the methyl-accepting chemotaxis (MCP) protein family.</text>
</comment>
<proteinExistence type="inferred from homology"/>
<reference evidence="7 8" key="1">
    <citation type="submission" date="2016-11" db="EMBL/GenBank/DDBJ databases">
        <authorList>
            <person name="Jaros S."/>
            <person name="Januszkiewicz K."/>
            <person name="Wedrychowicz H."/>
        </authorList>
    </citation>
    <scope>NUCLEOTIDE SEQUENCE [LARGE SCALE GENOMIC DNA]</scope>
    <source>
        <strain evidence="7 8">DSM 6191</strain>
    </source>
</reference>
<dbReference type="AlphaFoldDB" id="A0A1M5UBP6"/>
<feature type="transmembrane region" description="Helical" evidence="4">
    <location>
        <begin position="12"/>
        <end position="36"/>
    </location>
</feature>
<keyword evidence="4" id="KW-0812">Transmembrane</keyword>
<dbReference type="InterPro" id="IPR003660">
    <property type="entry name" value="HAMP_dom"/>
</dbReference>
<dbReference type="EMBL" id="FQXU01000003">
    <property type="protein sequence ID" value="SHH60338.1"/>
    <property type="molecule type" value="Genomic_DNA"/>
</dbReference>
<keyword evidence="4" id="KW-0472">Membrane</keyword>
<organism evidence="7 8">
    <name type="scientific">Clostridium intestinale DSM 6191</name>
    <dbReference type="NCBI Taxonomy" id="1121320"/>
    <lineage>
        <taxon>Bacteria</taxon>
        <taxon>Bacillati</taxon>
        <taxon>Bacillota</taxon>
        <taxon>Clostridia</taxon>
        <taxon>Eubacteriales</taxon>
        <taxon>Clostridiaceae</taxon>
        <taxon>Clostridium</taxon>
    </lineage>
</organism>
<feature type="domain" description="HAMP" evidence="6">
    <location>
        <begin position="69"/>
        <end position="121"/>
    </location>
</feature>
<dbReference type="SMART" id="SM00283">
    <property type="entry name" value="MA"/>
    <property type="match status" value="1"/>
</dbReference>
<gene>
    <name evidence="7" type="ORF">SAMN02745941_00468</name>
</gene>
<dbReference type="SUPFAM" id="SSF58104">
    <property type="entry name" value="Methyl-accepting chemotaxis protein (MCP) signaling domain"/>
    <property type="match status" value="1"/>
</dbReference>
<keyword evidence="4" id="KW-1133">Transmembrane helix</keyword>
<name>A0A1M5UBP6_9CLOT</name>
<dbReference type="RefSeq" id="WP_073016318.1">
    <property type="nucleotide sequence ID" value="NZ_FQXU01000003.1"/>
</dbReference>
<evidence type="ECO:0000256" key="1">
    <source>
        <dbReference type="ARBA" id="ARBA00023224"/>
    </source>
</evidence>
<sequence>MNKIKNISIRNRIMVLVFVAMLLSNLGILGSLSYALHGDVLEIITIETIGRSIIFIIIFQVIAAVVSEWLLIKPLKKGILLADSISNNDLTIDIKATNHGETGQLITSLLKAKDNLKNLISIMQNSSGKVAISSESLNSIIERANSQVNDINESIKKLIDHSYQNAESIKQASMVLSGITDNSQQTAELAARIETYAKGVQDSAEVGKSSVNSIVEVINEVAVNGQNVSKEVTELENQSNKISEIVNIISQISEQTNLLALNAAIEAARAGEAGRGFSVVAEEIRKLAEDTNNSLQDIGSLVKDMSSITKNVVSAVEMTDKKIILGVSQSNEVKLSIDKIIDNMENTFKMLKNITDGVTNQAASLEEMTATIEDINMTIENGLSVSNEIKSNLDSQEKLFGKIDKTSSELVDLSENMSNLTNIFKL</sequence>
<protein>
    <submittedName>
        <fullName evidence="7">Methyl-accepting chemotaxis protein</fullName>
    </submittedName>
</protein>
<dbReference type="PROSITE" id="PS50885">
    <property type="entry name" value="HAMP"/>
    <property type="match status" value="1"/>
</dbReference>
<keyword evidence="1 3" id="KW-0807">Transducer</keyword>
<dbReference type="CDD" id="cd11386">
    <property type="entry name" value="MCP_signal"/>
    <property type="match status" value="1"/>
</dbReference>
<dbReference type="Proteomes" id="UP000184241">
    <property type="component" value="Unassembled WGS sequence"/>
</dbReference>
<evidence type="ECO:0000313" key="8">
    <source>
        <dbReference type="Proteomes" id="UP000184241"/>
    </source>
</evidence>
<feature type="domain" description="Methyl-accepting transducer" evidence="5">
    <location>
        <begin position="140"/>
        <end position="376"/>
    </location>
</feature>
<dbReference type="Pfam" id="PF00015">
    <property type="entry name" value="MCPsignal"/>
    <property type="match status" value="1"/>
</dbReference>
<dbReference type="PANTHER" id="PTHR32089:SF112">
    <property type="entry name" value="LYSOZYME-LIKE PROTEIN-RELATED"/>
    <property type="match status" value="1"/>
</dbReference>
<feature type="transmembrane region" description="Helical" evidence="4">
    <location>
        <begin position="48"/>
        <end position="71"/>
    </location>
</feature>
<dbReference type="PROSITE" id="PS50111">
    <property type="entry name" value="CHEMOTAXIS_TRANSDUC_2"/>
    <property type="match status" value="1"/>
</dbReference>
<dbReference type="GO" id="GO:0016020">
    <property type="term" value="C:membrane"/>
    <property type="evidence" value="ECO:0007669"/>
    <property type="project" value="InterPro"/>
</dbReference>
<dbReference type="PANTHER" id="PTHR32089">
    <property type="entry name" value="METHYL-ACCEPTING CHEMOTAXIS PROTEIN MCPB"/>
    <property type="match status" value="1"/>
</dbReference>
<evidence type="ECO:0000256" key="2">
    <source>
        <dbReference type="ARBA" id="ARBA00029447"/>
    </source>
</evidence>
<dbReference type="InterPro" id="IPR004089">
    <property type="entry name" value="MCPsignal_dom"/>
</dbReference>
<evidence type="ECO:0000313" key="7">
    <source>
        <dbReference type="EMBL" id="SHH60338.1"/>
    </source>
</evidence>
<dbReference type="Gene3D" id="1.10.287.950">
    <property type="entry name" value="Methyl-accepting chemotaxis protein"/>
    <property type="match status" value="1"/>
</dbReference>
<evidence type="ECO:0000259" key="5">
    <source>
        <dbReference type="PROSITE" id="PS50111"/>
    </source>
</evidence>
<dbReference type="GO" id="GO:0007165">
    <property type="term" value="P:signal transduction"/>
    <property type="evidence" value="ECO:0007669"/>
    <property type="project" value="UniProtKB-KW"/>
</dbReference>
<evidence type="ECO:0000259" key="6">
    <source>
        <dbReference type="PROSITE" id="PS50885"/>
    </source>
</evidence>
<evidence type="ECO:0000256" key="4">
    <source>
        <dbReference type="SAM" id="Phobius"/>
    </source>
</evidence>